<feature type="transmembrane region" description="Helical" evidence="1">
    <location>
        <begin position="36"/>
        <end position="58"/>
    </location>
</feature>
<proteinExistence type="predicted"/>
<protein>
    <submittedName>
        <fullName evidence="2">Uncharacterized protein</fullName>
    </submittedName>
</protein>
<feature type="non-terminal residue" evidence="2">
    <location>
        <position position="99"/>
    </location>
</feature>
<accession>T1A266</accession>
<feature type="transmembrane region" description="Helical" evidence="1">
    <location>
        <begin position="78"/>
        <end position="96"/>
    </location>
</feature>
<reference evidence="2" key="1">
    <citation type="submission" date="2013-08" db="EMBL/GenBank/DDBJ databases">
        <authorList>
            <person name="Mendez C."/>
            <person name="Richter M."/>
            <person name="Ferrer M."/>
            <person name="Sanchez J."/>
        </authorList>
    </citation>
    <scope>NUCLEOTIDE SEQUENCE</scope>
</reference>
<organism evidence="2">
    <name type="scientific">mine drainage metagenome</name>
    <dbReference type="NCBI Taxonomy" id="410659"/>
    <lineage>
        <taxon>unclassified sequences</taxon>
        <taxon>metagenomes</taxon>
        <taxon>ecological metagenomes</taxon>
    </lineage>
</organism>
<gene>
    <name evidence="2" type="ORF">B2A_07103</name>
</gene>
<keyword evidence="1" id="KW-0472">Membrane</keyword>
<keyword evidence="1" id="KW-1133">Transmembrane helix</keyword>
<reference evidence="2" key="2">
    <citation type="journal article" date="2014" name="ISME J.">
        <title>Microbial stratification in low pH oxic and suboxic macroscopic growths along an acid mine drainage.</title>
        <authorList>
            <person name="Mendez-Garcia C."/>
            <person name="Mesa V."/>
            <person name="Sprenger R.R."/>
            <person name="Richter M."/>
            <person name="Diez M.S."/>
            <person name="Solano J."/>
            <person name="Bargiela R."/>
            <person name="Golyshina O.V."/>
            <person name="Manteca A."/>
            <person name="Ramos J.L."/>
            <person name="Gallego J.R."/>
            <person name="Llorente I."/>
            <person name="Martins Dos Santos V.A."/>
            <person name="Jensen O.N."/>
            <person name="Pelaez A.I."/>
            <person name="Sanchez J."/>
            <person name="Ferrer M."/>
        </authorList>
    </citation>
    <scope>NUCLEOTIDE SEQUENCE</scope>
</reference>
<sequence>MDSEPQFSVTRIKSTRPRLYKITILKDSIRRLSPMVLYRNVVMFIVEICFMIVAIMAIDPSLIPDVSSSGDRSFYLEVAIVLILTVWFSTLSDSIAEAQ</sequence>
<evidence type="ECO:0000256" key="1">
    <source>
        <dbReference type="SAM" id="Phobius"/>
    </source>
</evidence>
<evidence type="ECO:0000313" key="2">
    <source>
        <dbReference type="EMBL" id="EQD50997.1"/>
    </source>
</evidence>
<dbReference type="AlphaFoldDB" id="T1A266"/>
<name>T1A266_9ZZZZ</name>
<dbReference type="EMBL" id="AUZZ01005077">
    <property type="protein sequence ID" value="EQD50997.1"/>
    <property type="molecule type" value="Genomic_DNA"/>
</dbReference>
<comment type="caution">
    <text evidence="2">The sequence shown here is derived from an EMBL/GenBank/DDBJ whole genome shotgun (WGS) entry which is preliminary data.</text>
</comment>
<keyword evidence="1" id="KW-0812">Transmembrane</keyword>